<evidence type="ECO:0000313" key="9">
    <source>
        <dbReference type="EMBL" id="KAJ1959118.1"/>
    </source>
</evidence>
<evidence type="ECO:0000313" key="10">
    <source>
        <dbReference type="Proteomes" id="UP001150925"/>
    </source>
</evidence>
<accession>A0A9W8ALB6</accession>
<evidence type="ECO:0000256" key="7">
    <source>
        <dbReference type="SAM" id="Phobius"/>
    </source>
</evidence>
<dbReference type="InterPro" id="IPR006629">
    <property type="entry name" value="LITAF"/>
</dbReference>
<dbReference type="Pfam" id="PF10601">
    <property type="entry name" value="zf-LITAF-like"/>
    <property type="match status" value="1"/>
</dbReference>
<dbReference type="Proteomes" id="UP001150925">
    <property type="component" value="Unassembled WGS sequence"/>
</dbReference>
<dbReference type="EMBL" id="JANBPY010001678">
    <property type="protein sequence ID" value="KAJ1959118.1"/>
    <property type="molecule type" value="Genomic_DNA"/>
</dbReference>
<evidence type="ECO:0000256" key="6">
    <source>
        <dbReference type="SAM" id="MobiDB-lite"/>
    </source>
</evidence>
<comment type="subcellular location">
    <subcellularLocation>
        <location evidence="1">Membrane</location>
        <topology evidence="1">Peripheral membrane protein</topology>
    </subcellularLocation>
</comment>
<dbReference type="InterPro" id="IPR037519">
    <property type="entry name" value="LITAF_fam"/>
</dbReference>
<evidence type="ECO:0000256" key="3">
    <source>
        <dbReference type="ARBA" id="ARBA00022723"/>
    </source>
</evidence>
<dbReference type="PROSITE" id="PS51837">
    <property type="entry name" value="LITAF"/>
    <property type="match status" value="1"/>
</dbReference>
<comment type="similarity">
    <text evidence="2">Belongs to the CDIP1/LITAF family.</text>
</comment>
<gene>
    <name evidence="9" type="ORF">IWQ62_004740</name>
</gene>
<feature type="region of interest" description="Disordered" evidence="6">
    <location>
        <begin position="1"/>
        <end position="46"/>
    </location>
</feature>
<keyword evidence="7" id="KW-1133">Transmembrane helix</keyword>
<dbReference type="SMART" id="SM00714">
    <property type="entry name" value="LITAF"/>
    <property type="match status" value="1"/>
</dbReference>
<dbReference type="PANTHER" id="PTHR23292:SF6">
    <property type="entry name" value="FI16602P1-RELATED"/>
    <property type="match status" value="1"/>
</dbReference>
<sequence length="134" mass="14367">MSKYPGPDIPPPSYEPPTEASPSSSMPVPPTPATADEKSYGKAVQPQQPLLQPEFAGYSTLRHGPIQMVCPYCGVNVVTEIHHKVGVVAGVGALLTGFVFLPLFWVPLVMKSCKDTVHACPNCHRFLGRVGALQ</sequence>
<reference evidence="9" key="1">
    <citation type="submission" date="2022-07" db="EMBL/GenBank/DDBJ databases">
        <title>Phylogenomic reconstructions and comparative analyses of Kickxellomycotina fungi.</title>
        <authorList>
            <person name="Reynolds N.K."/>
            <person name="Stajich J.E."/>
            <person name="Barry K."/>
            <person name="Grigoriev I.V."/>
            <person name="Crous P."/>
            <person name="Smith M.E."/>
        </authorList>
    </citation>
    <scope>NUCLEOTIDE SEQUENCE</scope>
    <source>
        <strain evidence="9">RSA 1196</strain>
    </source>
</reference>
<evidence type="ECO:0000256" key="5">
    <source>
        <dbReference type="ARBA" id="ARBA00023136"/>
    </source>
</evidence>
<evidence type="ECO:0000256" key="1">
    <source>
        <dbReference type="ARBA" id="ARBA00004170"/>
    </source>
</evidence>
<feature type="domain" description="LITAF" evidence="8">
    <location>
        <begin position="46"/>
        <end position="132"/>
    </location>
</feature>
<keyword evidence="10" id="KW-1185">Reference proteome</keyword>
<comment type="caution">
    <text evidence="9">The sequence shown here is derived from an EMBL/GenBank/DDBJ whole genome shotgun (WGS) entry which is preliminary data.</text>
</comment>
<proteinExistence type="inferred from homology"/>
<name>A0A9W8ALB6_9FUNG</name>
<keyword evidence="7" id="KW-0812">Transmembrane</keyword>
<dbReference type="OrthoDB" id="5599753at2759"/>
<evidence type="ECO:0000256" key="2">
    <source>
        <dbReference type="ARBA" id="ARBA00005975"/>
    </source>
</evidence>
<evidence type="ECO:0000256" key="4">
    <source>
        <dbReference type="ARBA" id="ARBA00022833"/>
    </source>
</evidence>
<dbReference type="AlphaFoldDB" id="A0A9W8ALB6"/>
<protein>
    <recommendedName>
        <fullName evidence="8">LITAF domain-containing protein</fullName>
    </recommendedName>
</protein>
<keyword evidence="3" id="KW-0479">Metal-binding</keyword>
<dbReference type="GO" id="GO:0008270">
    <property type="term" value="F:zinc ion binding"/>
    <property type="evidence" value="ECO:0007669"/>
    <property type="project" value="TreeGrafter"/>
</dbReference>
<keyword evidence="5 7" id="KW-0472">Membrane</keyword>
<evidence type="ECO:0000259" key="8">
    <source>
        <dbReference type="PROSITE" id="PS51837"/>
    </source>
</evidence>
<keyword evidence="4" id="KW-0862">Zinc</keyword>
<feature type="transmembrane region" description="Helical" evidence="7">
    <location>
        <begin position="85"/>
        <end position="106"/>
    </location>
</feature>
<dbReference type="GO" id="GO:0016020">
    <property type="term" value="C:membrane"/>
    <property type="evidence" value="ECO:0007669"/>
    <property type="project" value="UniProtKB-SubCell"/>
</dbReference>
<dbReference type="PANTHER" id="PTHR23292">
    <property type="entry name" value="LIPOPOLYSACCHARIDE-INDUCED TUMOR NECROSIS FACTOR-ALPHA FACTOR"/>
    <property type="match status" value="1"/>
</dbReference>
<organism evidence="9 10">
    <name type="scientific">Dispira parvispora</name>
    <dbReference type="NCBI Taxonomy" id="1520584"/>
    <lineage>
        <taxon>Eukaryota</taxon>
        <taxon>Fungi</taxon>
        <taxon>Fungi incertae sedis</taxon>
        <taxon>Zoopagomycota</taxon>
        <taxon>Kickxellomycotina</taxon>
        <taxon>Dimargaritomycetes</taxon>
        <taxon>Dimargaritales</taxon>
        <taxon>Dimargaritaceae</taxon>
        <taxon>Dispira</taxon>
    </lineage>
</organism>